<dbReference type="Pfam" id="PF13855">
    <property type="entry name" value="LRR_8"/>
    <property type="match status" value="1"/>
</dbReference>
<dbReference type="EMBL" id="KZ680216">
    <property type="protein sequence ID" value="PTB64695.1"/>
    <property type="molecule type" value="Genomic_DNA"/>
</dbReference>
<dbReference type="PROSITE" id="PS51450">
    <property type="entry name" value="LRR"/>
    <property type="match status" value="1"/>
</dbReference>
<evidence type="ECO:0000256" key="1">
    <source>
        <dbReference type="ARBA" id="ARBA00022614"/>
    </source>
</evidence>
<dbReference type="GO" id="GO:0005737">
    <property type="term" value="C:cytoplasm"/>
    <property type="evidence" value="ECO:0007669"/>
    <property type="project" value="TreeGrafter"/>
</dbReference>
<organism evidence="4 5">
    <name type="scientific">Trichoderma citrinoviride</name>
    <dbReference type="NCBI Taxonomy" id="58853"/>
    <lineage>
        <taxon>Eukaryota</taxon>
        <taxon>Fungi</taxon>
        <taxon>Dikarya</taxon>
        <taxon>Ascomycota</taxon>
        <taxon>Pezizomycotina</taxon>
        <taxon>Sordariomycetes</taxon>
        <taxon>Hypocreomycetidae</taxon>
        <taxon>Hypocreales</taxon>
        <taxon>Hypocreaceae</taxon>
        <taxon>Trichoderma</taxon>
    </lineage>
</organism>
<dbReference type="InterPro" id="IPR032675">
    <property type="entry name" value="LRR_dom_sf"/>
</dbReference>
<evidence type="ECO:0000313" key="4">
    <source>
        <dbReference type="EMBL" id="PTB64695.1"/>
    </source>
</evidence>
<proteinExistence type="predicted"/>
<keyword evidence="2" id="KW-0677">Repeat</keyword>
<sequence>MSEEPPSSPRLPAFTFQSRKRSHVDPAVFSSDDDPGLDNYVEGRRKKRYVGSWFQQRLDSVDSSFEDGPGTVSTVPNKRSLKRDLDSGIFLGSDATDGEDLIEGLEAPAVPRLPQIAPRTVPRLSQPEIVARQKIQECIDRGNEMVDLWGVGLEELSDDIVNRLGQVTSIPIVAKDVAFAPPAPNLQVFLALNKLSRLPGSLFDLTHLTVLSLRSNGLTELPPAISKLTNLTELNLSHNKLRYFPADFLDLVEPGSKLRDLNVTYNPLWRPQCPNSCTTDDVSEENGGKSHNRSWLFMHHDKRDYMVHWLGRSPLQVSNSNGRVISDFRLPSMDDAPEPSEERVPVAVYIDEKSGGPVSVSPQESPGLRKGEATPSSVPSLTELALRSCYRSSYLRDLDSLIPDGLSHLQKLVQRTSSQKDMGGLTCSTCRKTIVVPPLEWVEWRELLKCSFTFGDADGPPRARIFTDEELVAPLLYRACSWRCGPKDVKRE</sequence>
<evidence type="ECO:0008006" key="6">
    <source>
        <dbReference type="Google" id="ProtNLM"/>
    </source>
</evidence>
<dbReference type="PANTHER" id="PTHR48051">
    <property type="match status" value="1"/>
</dbReference>
<reference evidence="5" key="1">
    <citation type="submission" date="2016-07" db="EMBL/GenBank/DDBJ databases">
        <title>Multiple horizontal gene transfer events from other fungi enriched the ability of initially mycotrophic Trichoderma (Ascomycota) to feed on dead plant biomass.</title>
        <authorList>
            <consortium name="DOE Joint Genome Institute"/>
            <person name="Atanasova L."/>
            <person name="Chenthamara K."/>
            <person name="Zhang J."/>
            <person name="Grujic M."/>
            <person name="Henrissat B."/>
            <person name="Kuo A."/>
            <person name="Aerts A."/>
            <person name="Salamov A."/>
            <person name="Lipzen A."/>
            <person name="Labutti K."/>
            <person name="Barry K."/>
            <person name="Miao Y."/>
            <person name="Rahimi M.J."/>
            <person name="Shen Q."/>
            <person name="Grigoriev I.V."/>
            <person name="Kubicek C.P."/>
            <person name="Druzhinina I.S."/>
        </authorList>
    </citation>
    <scope>NUCLEOTIDE SEQUENCE [LARGE SCALE GENOMIC DNA]</scope>
    <source>
        <strain evidence="5">TUCIM 6016</strain>
    </source>
</reference>
<dbReference type="Gene3D" id="3.80.10.10">
    <property type="entry name" value="Ribonuclease Inhibitor"/>
    <property type="match status" value="1"/>
</dbReference>
<dbReference type="InterPro" id="IPR001611">
    <property type="entry name" value="Leu-rich_rpt"/>
</dbReference>
<feature type="region of interest" description="Disordered" evidence="3">
    <location>
        <begin position="1"/>
        <end position="38"/>
    </location>
</feature>
<name>A0A2T4B5U4_9HYPO</name>
<dbReference type="AlphaFoldDB" id="A0A2T4B5U4"/>
<dbReference type="OrthoDB" id="1517790at2759"/>
<protein>
    <recommendedName>
        <fullName evidence="6">L domain-like protein</fullName>
    </recommendedName>
</protein>
<keyword evidence="5" id="KW-1185">Reference proteome</keyword>
<dbReference type="SUPFAM" id="SSF52058">
    <property type="entry name" value="L domain-like"/>
    <property type="match status" value="1"/>
</dbReference>
<accession>A0A2T4B5U4</accession>
<dbReference type="InterPro" id="IPR050216">
    <property type="entry name" value="LRR_domain-containing"/>
</dbReference>
<dbReference type="SMART" id="SM00369">
    <property type="entry name" value="LRR_TYP"/>
    <property type="match status" value="2"/>
</dbReference>
<dbReference type="InterPro" id="IPR003591">
    <property type="entry name" value="Leu-rich_rpt_typical-subtyp"/>
</dbReference>
<keyword evidence="1" id="KW-0433">Leucine-rich repeat</keyword>
<evidence type="ECO:0000256" key="3">
    <source>
        <dbReference type="SAM" id="MobiDB-lite"/>
    </source>
</evidence>
<gene>
    <name evidence="4" type="ORF">BBK36DRAFT_1170379</name>
</gene>
<evidence type="ECO:0000313" key="5">
    <source>
        <dbReference type="Proteomes" id="UP000241546"/>
    </source>
</evidence>
<dbReference type="PANTHER" id="PTHR48051:SF1">
    <property type="entry name" value="RAS SUPPRESSOR PROTEIN 1"/>
    <property type="match status" value="1"/>
</dbReference>
<dbReference type="Proteomes" id="UP000241546">
    <property type="component" value="Unassembled WGS sequence"/>
</dbReference>
<dbReference type="RefSeq" id="XP_024748015.1">
    <property type="nucleotide sequence ID" value="XM_024895436.1"/>
</dbReference>
<feature type="region of interest" description="Disordered" evidence="3">
    <location>
        <begin position="353"/>
        <end position="376"/>
    </location>
</feature>
<dbReference type="GeneID" id="36603554"/>
<evidence type="ECO:0000256" key="2">
    <source>
        <dbReference type="ARBA" id="ARBA00022737"/>
    </source>
</evidence>